<evidence type="ECO:0000256" key="8">
    <source>
        <dbReference type="ARBA" id="ARBA00023008"/>
    </source>
</evidence>
<evidence type="ECO:0000256" key="7">
    <source>
        <dbReference type="ARBA" id="ARBA00022989"/>
    </source>
</evidence>
<feature type="transmembrane region" description="Helical" evidence="10">
    <location>
        <begin position="20"/>
        <end position="37"/>
    </location>
</feature>
<dbReference type="AlphaFoldDB" id="A0A2Z2NMH8"/>
<evidence type="ECO:0000256" key="3">
    <source>
        <dbReference type="ARBA" id="ARBA00009620"/>
    </source>
</evidence>
<accession>A0A2Z2NMH8</accession>
<comment type="similarity">
    <text evidence="3">Belongs to the COX11/CtaG family.</text>
</comment>
<evidence type="ECO:0000313" key="12">
    <source>
        <dbReference type="Proteomes" id="UP000250079"/>
    </source>
</evidence>
<organism evidence="11 12">
    <name type="scientific">Granulosicoccus antarcticus IMCC3135</name>
    <dbReference type="NCBI Taxonomy" id="1192854"/>
    <lineage>
        <taxon>Bacteria</taxon>
        <taxon>Pseudomonadati</taxon>
        <taxon>Pseudomonadota</taxon>
        <taxon>Gammaproteobacteria</taxon>
        <taxon>Chromatiales</taxon>
        <taxon>Granulosicoccaceae</taxon>
        <taxon>Granulosicoccus</taxon>
    </lineage>
</organism>
<dbReference type="GO" id="GO:0005886">
    <property type="term" value="C:plasma membrane"/>
    <property type="evidence" value="ECO:0007669"/>
    <property type="project" value="UniProtKB-SubCell"/>
</dbReference>
<dbReference type="SUPFAM" id="SSF110111">
    <property type="entry name" value="Ctag/Cox11"/>
    <property type="match status" value="1"/>
</dbReference>
<sequence>MSQSQAAGDKSHAKVAGKMVLLAAGMFGFGYLMVPLYDIICDVTGLNGKTGRVSASAVVDAPAVNDREIIVEFTASVNQSGAWIFRPDMKTMMVKPGTLYHASYYAENLASSPVVAQATPSVTPFTAAKYFNKTECFCFTRQAFEAGGSMHMPLTFIIDPDIPTNIDRVTLSYTFFRSPDQS</sequence>
<dbReference type="Pfam" id="PF04442">
    <property type="entry name" value="CtaG_Cox11"/>
    <property type="match status" value="1"/>
</dbReference>
<dbReference type="GO" id="GO:0005507">
    <property type="term" value="F:copper ion binding"/>
    <property type="evidence" value="ECO:0007669"/>
    <property type="project" value="InterPro"/>
</dbReference>
<keyword evidence="5 10" id="KW-0812">Transmembrane</keyword>
<comment type="function">
    <text evidence="1">Exerts its effect at some terminal stage of cytochrome c oxidase synthesis, probably by being involved in the insertion of the copper B into subunit I.</text>
</comment>
<dbReference type="OrthoDB" id="9804841at2"/>
<keyword evidence="9 10" id="KW-0472">Membrane</keyword>
<name>A0A2Z2NMH8_9GAMM</name>
<gene>
    <name evidence="11" type="primary">ctaG</name>
    <name evidence="11" type="ORF">IMCC3135_05190</name>
</gene>
<keyword evidence="12" id="KW-1185">Reference proteome</keyword>
<dbReference type="InterPro" id="IPR023471">
    <property type="entry name" value="CtaG/Cox11_dom_sf"/>
</dbReference>
<dbReference type="RefSeq" id="WP_088916624.1">
    <property type="nucleotide sequence ID" value="NZ_CP018632.1"/>
</dbReference>
<keyword evidence="7 10" id="KW-1133">Transmembrane helix</keyword>
<evidence type="ECO:0000256" key="5">
    <source>
        <dbReference type="ARBA" id="ARBA00022692"/>
    </source>
</evidence>
<dbReference type="EMBL" id="CP018632">
    <property type="protein sequence ID" value="ASJ71151.1"/>
    <property type="molecule type" value="Genomic_DNA"/>
</dbReference>
<proteinExistence type="inferred from homology"/>
<evidence type="ECO:0000313" key="11">
    <source>
        <dbReference type="EMBL" id="ASJ71151.1"/>
    </source>
</evidence>
<reference evidence="11 12" key="1">
    <citation type="submission" date="2016-12" db="EMBL/GenBank/DDBJ databases">
        <authorList>
            <person name="Song W.-J."/>
            <person name="Kurnit D.M."/>
        </authorList>
    </citation>
    <scope>NUCLEOTIDE SEQUENCE [LARGE SCALE GENOMIC DNA]</scope>
    <source>
        <strain evidence="11 12">IMCC3135</strain>
    </source>
</reference>
<comment type="subcellular location">
    <subcellularLocation>
        <location evidence="2">Cell inner membrane</location>
        <topology evidence="2">Single-pass type II membrane protein</topology>
        <orientation evidence="2">Periplasmic side</orientation>
    </subcellularLocation>
</comment>
<evidence type="ECO:0000256" key="10">
    <source>
        <dbReference type="SAM" id="Phobius"/>
    </source>
</evidence>
<protein>
    <recommendedName>
        <fullName evidence="4">Cytochrome c oxidase assembly protein CtaG</fullName>
    </recommendedName>
</protein>
<evidence type="ECO:0000256" key="6">
    <source>
        <dbReference type="ARBA" id="ARBA00022968"/>
    </source>
</evidence>
<dbReference type="NCBIfam" id="NF003465">
    <property type="entry name" value="PRK05089.1"/>
    <property type="match status" value="1"/>
</dbReference>
<dbReference type="Proteomes" id="UP000250079">
    <property type="component" value="Chromosome"/>
</dbReference>
<evidence type="ECO:0000256" key="4">
    <source>
        <dbReference type="ARBA" id="ARBA00015384"/>
    </source>
</evidence>
<keyword evidence="6" id="KW-0735">Signal-anchor</keyword>
<evidence type="ECO:0000256" key="9">
    <source>
        <dbReference type="ARBA" id="ARBA00023136"/>
    </source>
</evidence>
<evidence type="ECO:0000256" key="2">
    <source>
        <dbReference type="ARBA" id="ARBA00004382"/>
    </source>
</evidence>
<dbReference type="PANTHER" id="PTHR21320">
    <property type="entry name" value="CYTOCHROME C OXIDASE ASSEMBLY PROTEIN COX11-RELATED"/>
    <property type="match status" value="1"/>
</dbReference>
<dbReference type="InterPro" id="IPR007533">
    <property type="entry name" value="Cyt_c_oxidase_assmbl_CtaG"/>
</dbReference>
<evidence type="ECO:0000256" key="1">
    <source>
        <dbReference type="ARBA" id="ARBA00004007"/>
    </source>
</evidence>
<keyword evidence="8" id="KW-0186">Copper</keyword>
<dbReference type="PANTHER" id="PTHR21320:SF3">
    <property type="entry name" value="CYTOCHROME C OXIDASE ASSEMBLY PROTEIN COX11, MITOCHONDRIAL-RELATED"/>
    <property type="match status" value="1"/>
</dbReference>
<dbReference type="Gene3D" id="2.60.370.10">
    <property type="entry name" value="Ctag/Cox11"/>
    <property type="match status" value="1"/>
</dbReference>
<dbReference type="PIRSF" id="PIRSF005413">
    <property type="entry name" value="COX11"/>
    <property type="match status" value="1"/>
</dbReference>
<dbReference type="KEGG" id="gai:IMCC3135_05190"/>